<dbReference type="Pfam" id="PF00970">
    <property type="entry name" value="FAD_binding_6"/>
    <property type="match status" value="1"/>
</dbReference>
<dbReference type="AlphaFoldDB" id="A0A8E0S3U2"/>
<dbReference type="Pfam" id="PF00173">
    <property type="entry name" value="Cyt-b5"/>
    <property type="match status" value="1"/>
</dbReference>
<dbReference type="SUPFAM" id="SSF55856">
    <property type="entry name" value="Cytochrome b5-like heme/steroid binding domain"/>
    <property type="match status" value="1"/>
</dbReference>
<evidence type="ECO:0000256" key="1">
    <source>
        <dbReference type="ARBA" id="ARBA00006105"/>
    </source>
</evidence>
<evidence type="ECO:0000256" key="2">
    <source>
        <dbReference type="ARBA" id="ARBA00022617"/>
    </source>
</evidence>
<comment type="caution">
    <text evidence="9">The sequence shown here is derived from an EMBL/GenBank/DDBJ whole genome shotgun (WGS) entry which is preliminary data.</text>
</comment>
<dbReference type="EMBL" id="LUCM01003735">
    <property type="protein sequence ID" value="KAA0195408.1"/>
    <property type="molecule type" value="Genomic_DNA"/>
</dbReference>
<dbReference type="GO" id="GO:0004128">
    <property type="term" value="F:cytochrome-b5 reductase activity, acting on NAD(P)H"/>
    <property type="evidence" value="ECO:0007669"/>
    <property type="project" value="TreeGrafter"/>
</dbReference>
<evidence type="ECO:0000313" key="9">
    <source>
        <dbReference type="EMBL" id="KAA0195408.1"/>
    </source>
</evidence>
<feature type="region of interest" description="Disordered" evidence="6">
    <location>
        <begin position="1"/>
        <end position="27"/>
    </location>
</feature>
<dbReference type="Proteomes" id="UP000728185">
    <property type="component" value="Unassembled WGS sequence"/>
</dbReference>
<dbReference type="PROSITE" id="PS50255">
    <property type="entry name" value="CYTOCHROME_B5_2"/>
    <property type="match status" value="1"/>
</dbReference>
<feature type="domain" description="FAD-binding FR-type" evidence="8">
    <location>
        <begin position="305"/>
        <end position="433"/>
    </location>
</feature>
<keyword evidence="10" id="KW-1185">Reference proteome</keyword>
<dbReference type="SUPFAM" id="SSF63380">
    <property type="entry name" value="Riboflavin synthase domain-like"/>
    <property type="match status" value="1"/>
</dbReference>
<dbReference type="InterPro" id="IPR008333">
    <property type="entry name" value="Cbr1-like_FAD-bd_dom"/>
</dbReference>
<keyword evidence="5" id="KW-0408">Iron</keyword>
<dbReference type="InterPro" id="IPR017938">
    <property type="entry name" value="Riboflavin_synthase-like_b-brl"/>
</dbReference>
<evidence type="ECO:0000256" key="6">
    <source>
        <dbReference type="SAM" id="MobiDB-lite"/>
    </source>
</evidence>
<reference evidence="9" key="1">
    <citation type="submission" date="2019-05" db="EMBL/GenBank/DDBJ databases">
        <title>Annotation for the trematode Fasciolopsis buski.</title>
        <authorList>
            <person name="Choi Y.-J."/>
        </authorList>
    </citation>
    <scope>NUCLEOTIDE SEQUENCE</scope>
    <source>
        <strain evidence="9">HT</strain>
        <tissue evidence="9">Whole worm</tissue>
    </source>
</reference>
<evidence type="ECO:0000256" key="5">
    <source>
        <dbReference type="ARBA" id="ARBA00023004"/>
    </source>
</evidence>
<evidence type="ECO:0000259" key="7">
    <source>
        <dbReference type="PROSITE" id="PS50255"/>
    </source>
</evidence>
<dbReference type="GO" id="GO:0046872">
    <property type="term" value="F:metal ion binding"/>
    <property type="evidence" value="ECO:0007669"/>
    <property type="project" value="UniProtKB-KW"/>
</dbReference>
<feature type="domain" description="Cytochrome b5 heme-binding" evidence="7">
    <location>
        <begin position="53"/>
        <end position="132"/>
    </location>
</feature>
<dbReference type="PANTHER" id="PTHR46237:SF1">
    <property type="entry name" value="CYTOCHROME B5 REDUCTASE 4"/>
    <property type="match status" value="1"/>
</dbReference>
<dbReference type="OrthoDB" id="260519at2759"/>
<keyword evidence="4" id="KW-0560">Oxidoreductase</keyword>
<name>A0A8E0S3U2_9TREM</name>
<dbReference type="GO" id="GO:0020037">
    <property type="term" value="F:heme binding"/>
    <property type="evidence" value="ECO:0007669"/>
    <property type="project" value="TreeGrafter"/>
</dbReference>
<keyword evidence="2" id="KW-0349">Heme</keyword>
<sequence length="446" mass="50439">MKSAPRINLSIDPEDENEKPPSGPIRKKYQQFGIGRWITYINSAEYQQIEPGNASISESELLRHNKSDDMWMALNHEGKRAVFDVTPFACCHPGGLEVLLEHAGTDASEAFRMAHAYVSVDMVGRLRKGFLTRSKLGTGLKPNQLSPSMVVPKWTLQQPTKPRWKWVDSESRTVTIQIHFPRFETVYQNWTSLEDLRILAHWTPQEKLVDQSSVSQSGQLLIRTLLDDGNYHRMEFRLIDSLHPHLPSLKLEPVGASSVGPNEAQLTIELNPIDPNNKKSIRTIGCVSRDGLVPHSQEADVNLNGEFFQCTVVESRMLISTRYRFLRLSWSDKNAWVPVPLGHHVILRLLDGSGQFVCRPYTPVCSQILPDCENLRLDLVRNTDLSLLIKIYPDGLMSQMLNQLKQGEIGLRHVSSTTVVLYSSGPFRGLRKFTLLCSQLSSICCD</sequence>
<proteinExistence type="inferred from homology"/>
<evidence type="ECO:0000256" key="3">
    <source>
        <dbReference type="ARBA" id="ARBA00022723"/>
    </source>
</evidence>
<dbReference type="InterPro" id="IPR036400">
    <property type="entry name" value="Cyt_B5-like_heme/steroid_sf"/>
</dbReference>
<dbReference type="InterPro" id="IPR017927">
    <property type="entry name" value="FAD-bd_FR_type"/>
</dbReference>
<dbReference type="PROSITE" id="PS51384">
    <property type="entry name" value="FAD_FR"/>
    <property type="match status" value="1"/>
</dbReference>
<organism evidence="9 10">
    <name type="scientific">Fasciolopsis buskii</name>
    <dbReference type="NCBI Taxonomy" id="27845"/>
    <lineage>
        <taxon>Eukaryota</taxon>
        <taxon>Metazoa</taxon>
        <taxon>Spiralia</taxon>
        <taxon>Lophotrochozoa</taxon>
        <taxon>Platyhelminthes</taxon>
        <taxon>Trematoda</taxon>
        <taxon>Digenea</taxon>
        <taxon>Plagiorchiida</taxon>
        <taxon>Echinostomata</taxon>
        <taxon>Echinostomatoidea</taxon>
        <taxon>Fasciolidae</taxon>
        <taxon>Fasciolopsis</taxon>
    </lineage>
</organism>
<dbReference type="PANTHER" id="PTHR46237">
    <property type="entry name" value="CYTOCHROME B5 REDUCTASE 4 FAMILY MEMBER"/>
    <property type="match status" value="1"/>
</dbReference>
<evidence type="ECO:0000256" key="4">
    <source>
        <dbReference type="ARBA" id="ARBA00023002"/>
    </source>
</evidence>
<protein>
    <submittedName>
        <fullName evidence="9">Cytochrome b5 reductase 4</fullName>
    </submittedName>
</protein>
<evidence type="ECO:0000259" key="8">
    <source>
        <dbReference type="PROSITE" id="PS51384"/>
    </source>
</evidence>
<comment type="similarity">
    <text evidence="1">Belongs to the flavoprotein pyridine nucleotide cytochrome reductase family.</text>
</comment>
<evidence type="ECO:0000313" key="10">
    <source>
        <dbReference type="Proteomes" id="UP000728185"/>
    </source>
</evidence>
<dbReference type="GO" id="GO:0005737">
    <property type="term" value="C:cytoplasm"/>
    <property type="evidence" value="ECO:0007669"/>
    <property type="project" value="TreeGrafter"/>
</dbReference>
<gene>
    <name evidence="9" type="ORF">FBUS_08107</name>
</gene>
<dbReference type="Gene3D" id="2.40.30.10">
    <property type="entry name" value="Translation factors"/>
    <property type="match status" value="1"/>
</dbReference>
<dbReference type="SMART" id="SM01117">
    <property type="entry name" value="Cyt-b5"/>
    <property type="match status" value="1"/>
</dbReference>
<keyword evidence="3" id="KW-0479">Metal-binding</keyword>
<dbReference type="Gene3D" id="3.10.120.10">
    <property type="entry name" value="Cytochrome b5-like heme/steroid binding domain"/>
    <property type="match status" value="1"/>
</dbReference>
<accession>A0A8E0S3U2</accession>
<dbReference type="InterPro" id="IPR051872">
    <property type="entry name" value="Cytochrome_b5/Flavoprotein_Rdt"/>
</dbReference>
<dbReference type="InterPro" id="IPR001199">
    <property type="entry name" value="Cyt_B5-like_heme/steroid-bd"/>
</dbReference>